<evidence type="ECO:0000313" key="1">
    <source>
        <dbReference type="EMBL" id="XBH15974.1"/>
    </source>
</evidence>
<proteinExistence type="predicted"/>
<dbReference type="RefSeq" id="WP_348261204.1">
    <property type="nucleotide sequence ID" value="NZ_CP121196.1"/>
</dbReference>
<gene>
    <name evidence="1" type="ORF">P8935_15515</name>
</gene>
<evidence type="ECO:0008006" key="2">
    <source>
        <dbReference type="Google" id="ProtNLM"/>
    </source>
</evidence>
<dbReference type="AlphaFoldDB" id="A0AAU7DE64"/>
<accession>A0AAU7DE64</accession>
<protein>
    <recommendedName>
        <fullName evidence="2">Response regulatory domain-containing protein</fullName>
    </recommendedName>
</protein>
<name>A0AAU7DE64_9BACT</name>
<reference evidence="1" key="1">
    <citation type="submission" date="2023-03" db="EMBL/GenBank/DDBJ databases">
        <title>Edaphobacter sp.</title>
        <authorList>
            <person name="Huber K.J."/>
            <person name="Papendorf J."/>
            <person name="Pilke C."/>
            <person name="Bunk B."/>
            <person name="Sproeer C."/>
            <person name="Pester M."/>
        </authorList>
    </citation>
    <scope>NUCLEOTIDE SEQUENCE</scope>
    <source>
        <strain evidence="1">DSM 110680</strain>
    </source>
</reference>
<dbReference type="EMBL" id="CP121196">
    <property type="protein sequence ID" value="XBH15974.1"/>
    <property type="molecule type" value="Genomic_DNA"/>
</dbReference>
<organism evidence="1">
    <name type="scientific">Telmatobacter sp. DSM 110680</name>
    <dbReference type="NCBI Taxonomy" id="3036704"/>
    <lineage>
        <taxon>Bacteria</taxon>
        <taxon>Pseudomonadati</taxon>
        <taxon>Acidobacteriota</taxon>
        <taxon>Terriglobia</taxon>
        <taxon>Terriglobales</taxon>
        <taxon>Acidobacteriaceae</taxon>
        <taxon>Telmatobacter</taxon>
    </lineage>
</organism>
<sequence length="132" mass="14730">MAIIIHFGEDNCHRSMVLEGFGYTVEKCDSIQDVLLYLRSPRLPDAVVLAELREASRVAALLTKSDLPLPVILFAGTDESYTESEFDLVIPALTSPSDWLARIGETIEQFHSRRSNLGAFACGQHERHTELV</sequence>